<comment type="caution">
    <text evidence="7">The sequence shown here is derived from an EMBL/GenBank/DDBJ whole genome shotgun (WGS) entry which is preliminary data.</text>
</comment>
<dbReference type="Pfam" id="PF00171">
    <property type="entry name" value="Aldedh"/>
    <property type="match status" value="1"/>
</dbReference>
<dbReference type="PANTHER" id="PTHR11699">
    <property type="entry name" value="ALDEHYDE DEHYDROGENASE-RELATED"/>
    <property type="match status" value="1"/>
</dbReference>
<feature type="domain" description="Aldehyde dehydrogenase" evidence="6">
    <location>
        <begin position="11"/>
        <end position="458"/>
    </location>
</feature>
<dbReference type="NCBIfam" id="TIGR03240">
    <property type="entry name" value="arg_catab_astD"/>
    <property type="match status" value="1"/>
</dbReference>
<accession>A0A7C5LSC0</accession>
<reference evidence="7" key="1">
    <citation type="journal article" date="2020" name="mSystems">
        <title>Genome- and Community-Level Interaction Insights into Carbon Utilization and Element Cycling Functions of Hydrothermarchaeota in Hydrothermal Sediment.</title>
        <authorList>
            <person name="Zhou Z."/>
            <person name="Liu Y."/>
            <person name="Xu W."/>
            <person name="Pan J."/>
            <person name="Luo Z.H."/>
            <person name="Li M."/>
        </authorList>
    </citation>
    <scope>NUCLEOTIDE SEQUENCE [LARGE SCALE GENOMIC DNA]</scope>
    <source>
        <strain evidence="7">HyVt-485</strain>
    </source>
</reference>
<dbReference type="PROSITE" id="PS00687">
    <property type="entry name" value="ALDEHYDE_DEHYDR_GLU"/>
    <property type="match status" value="1"/>
</dbReference>
<evidence type="ECO:0000256" key="5">
    <source>
        <dbReference type="RuleBase" id="RU003345"/>
    </source>
</evidence>
<dbReference type="FunFam" id="3.40.605.10:FF:000010">
    <property type="entry name" value="N-succinylglutamate 5-semialdehyde dehydrogenase"/>
    <property type="match status" value="1"/>
</dbReference>
<dbReference type="InterPro" id="IPR016162">
    <property type="entry name" value="Ald_DH_N"/>
</dbReference>
<dbReference type="GO" id="GO:0006527">
    <property type="term" value="P:L-arginine catabolic process"/>
    <property type="evidence" value="ECO:0007669"/>
    <property type="project" value="InterPro"/>
</dbReference>
<evidence type="ECO:0000313" key="7">
    <source>
        <dbReference type="EMBL" id="HHL42757.1"/>
    </source>
</evidence>
<keyword evidence="3" id="KW-0520">NAD</keyword>
<comment type="similarity">
    <text evidence="5">Belongs to the aldehyde dehydrogenase family.</text>
</comment>
<dbReference type="Proteomes" id="UP000885830">
    <property type="component" value="Unassembled WGS sequence"/>
</dbReference>
<gene>
    <name evidence="7" type="primary">astD</name>
    <name evidence="7" type="ORF">ENJ42_04000</name>
</gene>
<proteinExistence type="inferred from homology"/>
<dbReference type="SUPFAM" id="SSF53720">
    <property type="entry name" value="ALDH-like"/>
    <property type="match status" value="1"/>
</dbReference>
<protein>
    <submittedName>
        <fullName evidence="7">Succinylglutamate-semialdehyde dehydrogenase</fullName>
        <ecNumber evidence="7">1.2.1.71</ecNumber>
    </submittedName>
</protein>
<evidence type="ECO:0000259" key="6">
    <source>
        <dbReference type="Pfam" id="PF00171"/>
    </source>
</evidence>
<keyword evidence="1" id="KW-0056">Arginine metabolism</keyword>
<dbReference type="AlphaFoldDB" id="A0A7C5LSC0"/>
<dbReference type="InterPro" id="IPR029510">
    <property type="entry name" value="Ald_DH_CS_GLU"/>
</dbReference>
<dbReference type="EMBL" id="DRMJ01000198">
    <property type="protein sequence ID" value="HHL42757.1"/>
    <property type="molecule type" value="Genomic_DNA"/>
</dbReference>
<evidence type="ECO:0000256" key="4">
    <source>
        <dbReference type="PROSITE-ProRule" id="PRU10007"/>
    </source>
</evidence>
<dbReference type="NCBIfam" id="NF006992">
    <property type="entry name" value="PRK09457.1"/>
    <property type="match status" value="1"/>
</dbReference>
<name>A0A7C5LSC0_9PROT</name>
<evidence type="ECO:0000256" key="1">
    <source>
        <dbReference type="ARBA" id="ARBA00022503"/>
    </source>
</evidence>
<dbReference type="InterPro" id="IPR016163">
    <property type="entry name" value="Ald_DH_C"/>
</dbReference>
<dbReference type="InterPro" id="IPR015590">
    <property type="entry name" value="Aldehyde_DH_dom"/>
</dbReference>
<organism evidence="7">
    <name type="scientific">Hellea balneolensis</name>
    <dbReference type="NCBI Taxonomy" id="287478"/>
    <lineage>
        <taxon>Bacteria</taxon>
        <taxon>Pseudomonadati</taxon>
        <taxon>Pseudomonadota</taxon>
        <taxon>Alphaproteobacteria</taxon>
        <taxon>Maricaulales</taxon>
        <taxon>Robiginitomaculaceae</taxon>
        <taxon>Hellea</taxon>
    </lineage>
</organism>
<dbReference type="GO" id="GO:0043824">
    <property type="term" value="F:succinylglutamate-semialdehyde dehydrogenase activity"/>
    <property type="evidence" value="ECO:0007669"/>
    <property type="project" value="UniProtKB-EC"/>
</dbReference>
<dbReference type="InterPro" id="IPR017649">
    <property type="entry name" value="SuccinylGlu_semiald_DH_AstD"/>
</dbReference>
<evidence type="ECO:0000256" key="2">
    <source>
        <dbReference type="ARBA" id="ARBA00023002"/>
    </source>
</evidence>
<dbReference type="EC" id="1.2.1.71" evidence="7"/>
<dbReference type="PROSITE" id="PS00070">
    <property type="entry name" value="ALDEHYDE_DEHYDR_CYS"/>
    <property type="match status" value="1"/>
</dbReference>
<keyword evidence="2 5" id="KW-0560">Oxidoreductase</keyword>
<dbReference type="Gene3D" id="3.40.309.10">
    <property type="entry name" value="Aldehyde Dehydrogenase, Chain A, domain 2"/>
    <property type="match status" value="1"/>
</dbReference>
<feature type="active site" evidence="4">
    <location>
        <position position="245"/>
    </location>
</feature>
<dbReference type="CDD" id="cd07095">
    <property type="entry name" value="ALDH_SGSD_AstD"/>
    <property type="match status" value="1"/>
</dbReference>
<dbReference type="InterPro" id="IPR016161">
    <property type="entry name" value="Ald_DH/histidinol_DH"/>
</dbReference>
<dbReference type="InterPro" id="IPR016160">
    <property type="entry name" value="Ald_DH_CS_CYS"/>
</dbReference>
<evidence type="ECO:0000256" key="3">
    <source>
        <dbReference type="ARBA" id="ARBA00023027"/>
    </source>
</evidence>
<dbReference type="Gene3D" id="3.40.605.10">
    <property type="entry name" value="Aldehyde Dehydrogenase, Chain A, domain 1"/>
    <property type="match status" value="1"/>
</dbReference>
<sequence>MSKGIFIDGAWCAAKGDVFTSTDPSDDREIWRGQAASGQDVARAYEAARRAFEPWAEMSLEARLEIIGEFKKIALANKEKLAQLIARETGKVLWDATGEAGAVAGKVDVSTKAYHERTGQSSTPVAFGRADLRHRPHGVMAVLGPYNFPAHLPNGQIIPALIAGNTVVYKPSELCPAVGEFMMDLYAQAGFPAGVINMVQGARDTGAAVLDSDVLDGVLFTGSAGTGAFIHRKFGGRPEIVLALEMGGNNPLMLWDVQDAQAAASIIVQSAFITSGQRCTCARRILLPRGPEGDRVLEAVLAMTDSIVVGAWDDEPAPFMGPLVSSAIATQVVERANALTGKVLRPTQIMDRGGAFVKPGIIDVTGETNPDEEIFGPVMQIHRFDQFKDGIAEANNTRFGLSAGLISDDPKNWDVFIRKIRAGVVNFNRPTTGAAGFLPFGGPGLSGNHNPGAFYAADFCAWPMASQISETVENMPAQGLSTC</sequence>